<keyword evidence="9" id="KW-0479">Metal-binding</keyword>
<dbReference type="Proteomes" id="UP000559027">
    <property type="component" value="Unassembled WGS sequence"/>
</dbReference>
<evidence type="ECO:0000256" key="11">
    <source>
        <dbReference type="ARBA" id="ARBA00022964"/>
    </source>
</evidence>
<feature type="transmembrane region" description="Helical" evidence="21">
    <location>
        <begin position="290"/>
        <end position="311"/>
    </location>
</feature>
<evidence type="ECO:0000256" key="17">
    <source>
        <dbReference type="ARBA" id="ARBA00030368"/>
    </source>
</evidence>
<gene>
    <name evidence="23" type="ORF">D9756_001947</name>
</gene>
<feature type="transmembrane region" description="Helical" evidence="21">
    <location>
        <begin position="151"/>
        <end position="174"/>
    </location>
</feature>
<evidence type="ECO:0000256" key="16">
    <source>
        <dbReference type="ARBA" id="ARBA00030065"/>
    </source>
</evidence>
<feature type="transmembrane region" description="Helical" evidence="21">
    <location>
        <begin position="332"/>
        <end position="357"/>
    </location>
</feature>
<evidence type="ECO:0000256" key="9">
    <source>
        <dbReference type="ARBA" id="ARBA00022723"/>
    </source>
</evidence>
<evidence type="ECO:0000256" key="3">
    <source>
        <dbReference type="ARBA" id="ARBA00004922"/>
    </source>
</evidence>
<feature type="transmembrane region" description="Helical" evidence="21">
    <location>
        <begin position="194"/>
        <end position="220"/>
    </location>
</feature>
<evidence type="ECO:0000256" key="15">
    <source>
        <dbReference type="ARBA" id="ARBA00023136"/>
    </source>
</evidence>
<feature type="transmembrane region" description="Helical" evidence="21">
    <location>
        <begin position="25"/>
        <end position="45"/>
    </location>
</feature>
<evidence type="ECO:0000256" key="21">
    <source>
        <dbReference type="SAM" id="Phobius"/>
    </source>
</evidence>
<keyword evidence="7" id="KW-0808">Transferase</keyword>
<name>A0A8H5LIK3_9AGAR</name>
<dbReference type="InterPro" id="IPR007873">
    <property type="entry name" value="Glycosyltransferase_ALG3"/>
</dbReference>
<keyword evidence="14" id="KW-0408">Iron</keyword>
<dbReference type="InterPro" id="IPR044862">
    <property type="entry name" value="Pro_4_hyd_alph_FE2OG_OXY"/>
</dbReference>
<proteinExistence type="inferred from homology"/>
<comment type="pathway">
    <text evidence="3">Protein modification; protein glycosylation.</text>
</comment>
<protein>
    <recommendedName>
        <fullName evidence="5">Dol-P-Man:Man(5)GlcNAc(2)-PP-Dol alpha-1,3-mannosyltransferase</fullName>
        <ecNumber evidence="4">2.4.1.258</ecNumber>
    </recommendedName>
    <alternativeName>
        <fullName evidence="17">Dol-P-Man-dependent alpha(1-3)-mannosyltransferase</fullName>
    </alternativeName>
    <alternativeName>
        <fullName evidence="16">Dolichyl-P-Man:Man(5)GlcNAc(2)-PP-dolichyl mannosyltransferase</fullName>
    </alternativeName>
</protein>
<dbReference type="PANTHER" id="PTHR12646:SF0">
    <property type="entry name" value="DOL-P-MAN:MAN(5)GLCNAC(2)-PP-DOL ALPHA-1,3-MANNOSYLTRANSFERASE"/>
    <property type="match status" value="1"/>
</dbReference>
<feature type="domain" description="Fe2OG dioxygenase" evidence="22">
    <location>
        <begin position="576"/>
        <end position="685"/>
    </location>
</feature>
<comment type="similarity">
    <text evidence="20">Belongs to the glycosyltransferase ALG3 family.</text>
</comment>
<dbReference type="Pfam" id="PF05208">
    <property type="entry name" value="ALG3"/>
    <property type="match status" value="1"/>
</dbReference>
<evidence type="ECO:0000313" key="23">
    <source>
        <dbReference type="EMBL" id="KAF5358537.1"/>
    </source>
</evidence>
<dbReference type="SMART" id="SM00702">
    <property type="entry name" value="P4Hc"/>
    <property type="match status" value="1"/>
</dbReference>
<evidence type="ECO:0000256" key="19">
    <source>
        <dbReference type="ARBA" id="ARBA00049506"/>
    </source>
</evidence>
<evidence type="ECO:0000256" key="12">
    <source>
        <dbReference type="ARBA" id="ARBA00022989"/>
    </source>
</evidence>
<dbReference type="InterPro" id="IPR005123">
    <property type="entry name" value="Oxoglu/Fe-dep_dioxygenase_dom"/>
</dbReference>
<keyword evidence="13" id="KW-0560">Oxidoreductase</keyword>
<evidence type="ECO:0000256" key="13">
    <source>
        <dbReference type="ARBA" id="ARBA00023002"/>
    </source>
</evidence>
<feature type="transmembrane region" description="Helical" evidence="21">
    <location>
        <begin position="383"/>
        <end position="400"/>
    </location>
</feature>
<sequence>MARNTSTIIHSALSLVKSLLFDPKYFWTLATLVVIGDAVLTELIIKVIPYTEIDWETYMVQAELYIKGQHDYSLISGPTGPLVYPAGHVRIHELLYNITNAGRDIRFAQHIYGALYILTLVAVCAIYRKAGNIPNWIVLLLPLSKRLHSIFVLRLFNDCWAVFFMTLTVLFLQHELDDTAILLYRQGFPITHRPLVLTPFILSGALSVKMSILLYLPGLLVITFKRKGLATALRYIFTLVAIQALLASPFLTENSWSYLKGAFDLGRVFLYKWTVNWRFVDESTFLSPTFALSLLVGHMSVLVAFGMFRWCKPDGSVWKVLDRGLRRPLQPAGLAAITPDYVTTVLFTSNLIGILFARSLHYQFYSWYAIQIPFLAWRTPYPLPVKLVLLMAIEYAWNVYPSTTLSSSVLLAGNSLLLVGVWFGFPNGKAILTTTSSRSTKMMAKKKATTKSAINTPAPTAKTTSVPAPAPVVFPELSPKEELECRTILEDQILVIDEFFSPAECKAYARFIDNLPLELTPPKKKGEAERVNFRFSVTSLDFSRKLHKLLTPHLPSFPYPTSSKKVNTGEQRYPHSFNSNIRVYKYGAGQYFGPHYDDSVKDPLTGAKSEWTLLIYLTGVEDGVEGGETIFYKEERGKPREEIVPPLTRGTALLHRHGQECMLHEGSTVKSGTKYVLRSDLMFMR</sequence>
<comment type="cofactor">
    <cofactor evidence="1">
        <name>L-ascorbate</name>
        <dbReference type="ChEBI" id="CHEBI:38290"/>
    </cofactor>
</comment>
<comment type="catalytic activity">
    <reaction evidence="19">
        <text>an alpha-D-Man-(1-&gt;2)-alpha-D-Man-(1-&gt;2)-alpha-D-Man-(1-&gt;3)-[alpha-D-Man-(1-&gt;6)]-beta-D-Man-(1-&gt;4)-beta-D-GlcNAc-(1-&gt;4)-alpha-D-GlcNAc-diphospho-di-trans,poly-cis-dolichol + a di-trans,poly-cis-dolichyl beta-D-mannosyl phosphate = an alpha-D-Man-(1-&gt;2)-alpha-D-Man-(1-&gt;2)-alpha-D-Man-(1-&gt;3)-[alpha-D-Man-(1-&gt;3)-alpha-D-Man-(1-&gt;6)]-beta-D-Man-(1-&gt;4)-beta-D-GlcNAc-(1-&gt;4)-alpha-D-GlcNAc-diphospho-di-trans,poly-cis-dolichol + a di-trans,poly-cis-dolichyl phosphate + H(+)</text>
        <dbReference type="Rhea" id="RHEA:29527"/>
        <dbReference type="Rhea" id="RHEA-COMP:19498"/>
        <dbReference type="Rhea" id="RHEA-COMP:19501"/>
        <dbReference type="Rhea" id="RHEA-COMP:19516"/>
        <dbReference type="Rhea" id="RHEA-COMP:19517"/>
        <dbReference type="ChEBI" id="CHEBI:15378"/>
        <dbReference type="ChEBI" id="CHEBI:57683"/>
        <dbReference type="ChEBI" id="CHEBI:58211"/>
        <dbReference type="ChEBI" id="CHEBI:132515"/>
        <dbReference type="ChEBI" id="CHEBI:132516"/>
        <dbReference type="EC" id="2.4.1.258"/>
    </reaction>
    <physiologicalReaction direction="left-to-right" evidence="19">
        <dbReference type="Rhea" id="RHEA:29528"/>
    </physiologicalReaction>
</comment>
<keyword evidence="8 21" id="KW-0812">Transmembrane</keyword>
<dbReference type="EC" id="2.4.1.258" evidence="4"/>
<dbReference type="AlphaFoldDB" id="A0A8H5LIK3"/>
<keyword evidence="15 21" id="KW-0472">Membrane</keyword>
<dbReference type="UniPathway" id="UPA00378"/>
<evidence type="ECO:0000256" key="4">
    <source>
        <dbReference type="ARBA" id="ARBA00011964"/>
    </source>
</evidence>
<evidence type="ECO:0000256" key="2">
    <source>
        <dbReference type="ARBA" id="ARBA00004477"/>
    </source>
</evidence>
<dbReference type="GO" id="GO:0031418">
    <property type="term" value="F:L-ascorbic acid binding"/>
    <property type="evidence" value="ECO:0007669"/>
    <property type="project" value="InterPro"/>
</dbReference>
<dbReference type="Pfam" id="PF13640">
    <property type="entry name" value="2OG-FeII_Oxy_3"/>
    <property type="match status" value="1"/>
</dbReference>
<evidence type="ECO:0000256" key="14">
    <source>
        <dbReference type="ARBA" id="ARBA00023004"/>
    </source>
</evidence>
<dbReference type="InterPro" id="IPR006620">
    <property type="entry name" value="Pro_4_hyd_alph"/>
</dbReference>
<dbReference type="PROSITE" id="PS51471">
    <property type="entry name" value="FE2OG_OXY"/>
    <property type="match status" value="1"/>
</dbReference>
<dbReference type="OrthoDB" id="20028at2759"/>
<feature type="transmembrane region" description="Helical" evidence="21">
    <location>
        <begin position="407"/>
        <end position="425"/>
    </location>
</feature>
<keyword evidence="10" id="KW-0256">Endoplasmic reticulum</keyword>
<dbReference type="EMBL" id="JAACJO010000005">
    <property type="protein sequence ID" value="KAF5358537.1"/>
    <property type="molecule type" value="Genomic_DNA"/>
</dbReference>
<keyword evidence="12 21" id="KW-1133">Transmembrane helix</keyword>
<keyword evidence="11" id="KW-0223">Dioxygenase</keyword>
<comment type="subcellular location">
    <subcellularLocation>
        <location evidence="2">Endoplasmic reticulum membrane</location>
        <topology evidence="2">Multi-pass membrane protein</topology>
    </subcellularLocation>
</comment>
<evidence type="ECO:0000313" key="24">
    <source>
        <dbReference type="Proteomes" id="UP000559027"/>
    </source>
</evidence>
<keyword evidence="6" id="KW-0328">Glycosyltransferase</keyword>
<evidence type="ECO:0000259" key="22">
    <source>
        <dbReference type="PROSITE" id="PS51471"/>
    </source>
</evidence>
<organism evidence="23 24">
    <name type="scientific">Leucocoprinus leucothites</name>
    <dbReference type="NCBI Taxonomy" id="201217"/>
    <lineage>
        <taxon>Eukaryota</taxon>
        <taxon>Fungi</taxon>
        <taxon>Dikarya</taxon>
        <taxon>Basidiomycota</taxon>
        <taxon>Agaricomycotina</taxon>
        <taxon>Agaricomycetes</taxon>
        <taxon>Agaricomycetidae</taxon>
        <taxon>Agaricales</taxon>
        <taxon>Agaricineae</taxon>
        <taxon>Agaricaceae</taxon>
        <taxon>Leucocoprinus</taxon>
    </lineage>
</organism>
<accession>A0A8H5LIK3</accession>
<evidence type="ECO:0000256" key="18">
    <source>
        <dbReference type="ARBA" id="ARBA00044743"/>
    </source>
</evidence>
<evidence type="ECO:0000256" key="10">
    <source>
        <dbReference type="ARBA" id="ARBA00022824"/>
    </source>
</evidence>
<evidence type="ECO:0000256" key="7">
    <source>
        <dbReference type="ARBA" id="ARBA00022679"/>
    </source>
</evidence>
<evidence type="ECO:0000256" key="1">
    <source>
        <dbReference type="ARBA" id="ARBA00001961"/>
    </source>
</evidence>
<evidence type="ECO:0000256" key="8">
    <source>
        <dbReference type="ARBA" id="ARBA00022692"/>
    </source>
</evidence>
<comment type="caution">
    <text evidence="23">The sequence shown here is derived from an EMBL/GenBank/DDBJ whole genome shotgun (WGS) entry which is preliminary data.</text>
</comment>
<keyword evidence="24" id="KW-1185">Reference proteome</keyword>
<evidence type="ECO:0000256" key="6">
    <source>
        <dbReference type="ARBA" id="ARBA00022676"/>
    </source>
</evidence>
<feature type="transmembrane region" description="Helical" evidence="21">
    <location>
        <begin position="111"/>
        <end position="130"/>
    </location>
</feature>
<dbReference type="GO" id="GO:0051213">
    <property type="term" value="F:dioxygenase activity"/>
    <property type="evidence" value="ECO:0007669"/>
    <property type="project" value="UniProtKB-KW"/>
</dbReference>
<dbReference type="Gene3D" id="2.60.120.620">
    <property type="entry name" value="q2cbj1_9rhob like domain"/>
    <property type="match status" value="1"/>
</dbReference>
<dbReference type="PANTHER" id="PTHR12646">
    <property type="entry name" value="NOT56 - RELATED"/>
    <property type="match status" value="1"/>
</dbReference>
<reference evidence="23 24" key="1">
    <citation type="journal article" date="2020" name="ISME J.">
        <title>Uncovering the hidden diversity of litter-decomposition mechanisms in mushroom-forming fungi.</title>
        <authorList>
            <person name="Floudas D."/>
            <person name="Bentzer J."/>
            <person name="Ahren D."/>
            <person name="Johansson T."/>
            <person name="Persson P."/>
            <person name="Tunlid A."/>
        </authorList>
    </citation>
    <scope>NUCLEOTIDE SEQUENCE [LARGE SCALE GENOMIC DNA]</scope>
    <source>
        <strain evidence="23 24">CBS 146.42</strain>
    </source>
</reference>
<comment type="function">
    <text evidence="18">Dol-P-Man:Man(5)GlcNAc(2)-PP-Dol alpha-1,3-mannosyltransferase that operates in the biosynthetic pathway of dolichol-linked oligosaccharides, the glycan precursors employed in protein asparagine (N)-glycosylation. The assembly of dolichol-linked oligosaccharides begins on the cytosolic side of the endoplasmic reticulum membrane and finishes in its lumen. The sequential addition of sugars to dolichol pyrophosphate produces dolichol-linked oligosaccharides containing fourteen sugars, including two GlcNAcs, nine mannoses and three glucoses. Once assembled, the oligosaccharide is transferred from the lipid to nascent proteins by oligosaccharyltransferases. In the lumen of the endoplasmic reticulum, adds the first dolichyl beta-D-mannosyl phosphate derived mannose in an alpha-1,3 linkage to Man(5)GlcNAc(2)-PP-dolichol to produce Man(6)GlcNAc(2)-PP-dolichol.</text>
</comment>
<feature type="transmembrane region" description="Helical" evidence="21">
    <location>
        <begin position="232"/>
        <end position="251"/>
    </location>
</feature>
<dbReference type="GO" id="GO:0052925">
    <property type="term" value="F:dol-P-Man:Man(5)GlcNAc(2)-PP-Dol alpha-1,3-mannosyltransferase activity"/>
    <property type="evidence" value="ECO:0007669"/>
    <property type="project" value="UniProtKB-EC"/>
</dbReference>
<dbReference type="GO" id="GO:0005506">
    <property type="term" value="F:iron ion binding"/>
    <property type="evidence" value="ECO:0007669"/>
    <property type="project" value="InterPro"/>
</dbReference>
<dbReference type="GO" id="GO:0016705">
    <property type="term" value="F:oxidoreductase activity, acting on paired donors, with incorporation or reduction of molecular oxygen"/>
    <property type="evidence" value="ECO:0007669"/>
    <property type="project" value="InterPro"/>
</dbReference>
<evidence type="ECO:0000256" key="20">
    <source>
        <dbReference type="ARBA" id="ARBA00093457"/>
    </source>
</evidence>
<dbReference type="GO" id="GO:0005789">
    <property type="term" value="C:endoplasmic reticulum membrane"/>
    <property type="evidence" value="ECO:0007669"/>
    <property type="project" value="UniProtKB-SubCell"/>
</dbReference>
<evidence type="ECO:0000256" key="5">
    <source>
        <dbReference type="ARBA" id="ARBA00015561"/>
    </source>
</evidence>